<feature type="binding site" evidence="7">
    <location>
        <position position="68"/>
    </location>
    <ligand>
        <name>urate</name>
        <dbReference type="ChEBI" id="CHEBI:17775"/>
    </ligand>
</feature>
<reference evidence="9 10" key="1">
    <citation type="submission" date="2006-06" db="EMBL/GenBank/DDBJ databases">
        <title>Complete sequence of Rubrobacter xylanophilus DSM 9941.</title>
        <authorList>
            <consortium name="US DOE Joint Genome Institute"/>
            <person name="Copeland A."/>
            <person name="Lucas S."/>
            <person name="Lapidus A."/>
            <person name="Barry K."/>
            <person name="Detter J.C."/>
            <person name="Glavina del Rio T."/>
            <person name="Hammon N."/>
            <person name="Israni S."/>
            <person name="Dalin E."/>
            <person name="Tice H."/>
            <person name="Pitluck S."/>
            <person name="Munk A.C."/>
            <person name="Brettin T."/>
            <person name="Bruce D."/>
            <person name="Han C."/>
            <person name="Tapia R."/>
            <person name="Gilna P."/>
            <person name="Schmutz J."/>
            <person name="Larimer F."/>
            <person name="Land M."/>
            <person name="Hauser L."/>
            <person name="Kyrpides N."/>
            <person name="Lykidis A."/>
            <person name="da Costa M.S."/>
            <person name="Rainey F.A."/>
            <person name="Empadinhas N."/>
            <person name="Jolivet E."/>
            <person name="Battista J.R."/>
            <person name="Richardson P."/>
        </authorList>
    </citation>
    <scope>NUCLEOTIDE SEQUENCE [LARGE SCALE GENOMIC DNA]</scope>
    <source>
        <strain evidence="10">DSM 9941 / NBRC 16129 / PRD-1</strain>
    </source>
</reference>
<feature type="binding site" evidence="7">
    <location>
        <position position="67"/>
    </location>
    <ligand>
        <name>5-hydroxyisourate</name>
        <dbReference type="ChEBI" id="CHEBI:18072"/>
    </ligand>
</feature>
<feature type="binding site" evidence="7">
    <location>
        <position position="68"/>
    </location>
    <ligand>
        <name>5-hydroxyisourate</name>
        <dbReference type="ChEBI" id="CHEBI:18072"/>
    </ligand>
</feature>
<evidence type="ECO:0000256" key="4">
    <source>
        <dbReference type="ARBA" id="ARBA00023002"/>
    </source>
</evidence>
<proteinExistence type="inferred from homology"/>
<dbReference type="STRING" id="266117.Rxyl_2843"/>
<feature type="binding site" evidence="7">
    <location>
        <position position="229"/>
    </location>
    <ligand>
        <name>urate</name>
        <dbReference type="ChEBI" id="CHEBI:17775"/>
    </ligand>
</feature>
<dbReference type="SUPFAM" id="SSF55620">
    <property type="entry name" value="Tetrahydrobiopterin biosynthesis enzymes-like"/>
    <property type="match status" value="2"/>
</dbReference>
<keyword evidence="3 5" id="KW-0659">Purine metabolism</keyword>
<name>Q1AS73_RUBXD</name>
<feature type="binding site" evidence="7">
    <location>
        <position position="185"/>
    </location>
    <ligand>
        <name>urate</name>
        <dbReference type="ChEBI" id="CHEBI:17775"/>
    </ligand>
</feature>
<feature type="active site" description="Charge relay system" evidence="6">
    <location>
        <position position="22"/>
    </location>
</feature>
<evidence type="ECO:0000256" key="6">
    <source>
        <dbReference type="PIRSR" id="PIRSR000241-1"/>
    </source>
</evidence>
<dbReference type="PRINTS" id="PR00093">
    <property type="entry name" value="URICASE"/>
</dbReference>
<feature type="active site" description="Charge relay system" evidence="6">
    <location>
        <position position="67"/>
    </location>
</feature>
<dbReference type="SMR" id="Q1AS73"/>
<keyword evidence="4 5" id="KW-0560">Oxidoreductase</keyword>
<dbReference type="InterPro" id="IPR002042">
    <property type="entry name" value="Uricase"/>
</dbReference>
<feature type="binding site" evidence="7">
    <location>
        <position position="255"/>
    </location>
    <ligand>
        <name>urate</name>
        <dbReference type="ChEBI" id="CHEBI:17775"/>
    </ligand>
</feature>
<feature type="binding site" evidence="7">
    <location>
        <position position="67"/>
    </location>
    <ligand>
        <name>O2</name>
        <dbReference type="ChEBI" id="CHEBI:15379"/>
    </ligand>
</feature>
<evidence type="ECO:0000313" key="10">
    <source>
        <dbReference type="Proteomes" id="UP000006637"/>
    </source>
</evidence>
<feature type="active site" description="Charge relay system" evidence="6">
    <location>
        <position position="257"/>
    </location>
</feature>
<dbReference type="PhylomeDB" id="Q1AS73"/>
<dbReference type="GO" id="GO:0006144">
    <property type="term" value="P:purine nucleobase metabolic process"/>
    <property type="evidence" value="ECO:0007669"/>
    <property type="project" value="UniProtKB-KW"/>
</dbReference>
<comment type="similarity">
    <text evidence="2 5 8">Belongs to the uricase family.</text>
</comment>
<feature type="binding site" evidence="7">
    <location>
        <position position="185"/>
    </location>
    <ligand>
        <name>5-hydroxyisourate</name>
        <dbReference type="ChEBI" id="CHEBI:18072"/>
    </ligand>
</feature>
<dbReference type="UniPathway" id="UPA00394">
    <property type="reaction ID" value="UER00650"/>
</dbReference>
<dbReference type="PANTHER" id="PTHR42874">
    <property type="entry name" value="URICASE"/>
    <property type="match status" value="1"/>
</dbReference>
<accession>Q1AS73</accession>
<evidence type="ECO:0000256" key="3">
    <source>
        <dbReference type="ARBA" id="ARBA00022631"/>
    </source>
</evidence>
<evidence type="ECO:0000256" key="5">
    <source>
        <dbReference type="PIRNR" id="PIRNR000241"/>
    </source>
</evidence>
<evidence type="ECO:0000313" key="9">
    <source>
        <dbReference type="EMBL" id="ABG05755.1"/>
    </source>
</evidence>
<dbReference type="RefSeq" id="WP_011565764.1">
    <property type="nucleotide sequence ID" value="NC_008148.1"/>
</dbReference>
<dbReference type="EMBL" id="CP000386">
    <property type="protein sequence ID" value="ABG05755.1"/>
    <property type="molecule type" value="Genomic_DNA"/>
</dbReference>
<dbReference type="Pfam" id="PF01014">
    <property type="entry name" value="Uricase"/>
    <property type="match status" value="2"/>
</dbReference>
<dbReference type="PANTHER" id="PTHR42874:SF1">
    <property type="entry name" value="URICASE"/>
    <property type="match status" value="1"/>
</dbReference>
<dbReference type="EC" id="1.7.3.3" evidence="5 8"/>
<comment type="function">
    <text evidence="5 8">Catalyzes the oxidation of uric acid to 5-hydroxyisourate, which is further processed to form (S)-allantoin.</text>
</comment>
<keyword evidence="10" id="KW-1185">Reference proteome</keyword>
<dbReference type="eggNOG" id="COG3648">
    <property type="taxonomic scope" value="Bacteria"/>
</dbReference>
<feature type="binding site" evidence="7">
    <location>
        <position position="228"/>
    </location>
    <ligand>
        <name>urate</name>
        <dbReference type="ChEBI" id="CHEBI:17775"/>
    </ligand>
</feature>
<dbReference type="GO" id="GO:0019628">
    <property type="term" value="P:urate catabolic process"/>
    <property type="evidence" value="ECO:0007669"/>
    <property type="project" value="UniProtKB-UniPathway"/>
</dbReference>
<sequence length="294" mass="33126">MTDTASKTSGRRIVLGHTNYGKSDIRLVKVFRNPGRHEIKELRVDVSQEGDFAAAHVEGDNTGLMATDTMRNTVYALARDRLTGSAEAFGVELVRHFLEAAPRANRVRVSMVEHLWERIEAGGKPHEHSFVRAAGERTAEVVGDEEGNFSVEAGIDDLLVLKTTNSGWAGFLRDRFTTLPETDDRILSTVVTSRWSYGGATDLDFDRLWEGIRRRILETFTDHYSPSVQFTLHRMGRAVLESFPEVERIHFSLPNRHHLLYDLERFGMENPGEVFHADAEPYGLIEGTVERSAS</sequence>
<dbReference type="PIRSF" id="PIRSF000241">
    <property type="entry name" value="Urate_oxidase"/>
    <property type="match status" value="1"/>
</dbReference>
<dbReference type="NCBIfam" id="TIGR03383">
    <property type="entry name" value="urate_oxi"/>
    <property type="match status" value="1"/>
</dbReference>
<evidence type="ECO:0000256" key="2">
    <source>
        <dbReference type="ARBA" id="ARBA00009760"/>
    </source>
</evidence>
<dbReference type="OrthoDB" id="9809009at2"/>
<evidence type="ECO:0000256" key="7">
    <source>
        <dbReference type="PIRSR" id="PIRSR000241-2"/>
    </source>
</evidence>
<dbReference type="KEGG" id="rxy:Rxyl_2843"/>
<evidence type="ECO:0000256" key="8">
    <source>
        <dbReference type="RuleBase" id="RU004455"/>
    </source>
</evidence>
<dbReference type="Gene3D" id="3.10.270.10">
    <property type="entry name" value="Urate Oxidase"/>
    <property type="match status" value="1"/>
</dbReference>
<organism evidence="9 10">
    <name type="scientific">Rubrobacter xylanophilus (strain DSM 9941 / JCM 11954 / NBRC 16129 / PRD-1)</name>
    <dbReference type="NCBI Taxonomy" id="266117"/>
    <lineage>
        <taxon>Bacteria</taxon>
        <taxon>Bacillati</taxon>
        <taxon>Actinomycetota</taxon>
        <taxon>Rubrobacteria</taxon>
        <taxon>Rubrobacterales</taxon>
        <taxon>Rubrobacteraceae</taxon>
        <taxon>Rubrobacter</taxon>
    </lineage>
</organism>
<dbReference type="HOGENOM" id="CLU_048151_1_0_11"/>
<comment type="pathway">
    <text evidence="1 5">Purine metabolism; urate degradation; (S)-allantoin from urate: step 1/3.</text>
</comment>
<comment type="catalytic activity">
    <reaction evidence="5 8">
        <text>urate + O2 + H2O = 5-hydroxyisourate + H2O2</text>
        <dbReference type="Rhea" id="RHEA:21368"/>
        <dbReference type="ChEBI" id="CHEBI:15377"/>
        <dbReference type="ChEBI" id="CHEBI:15379"/>
        <dbReference type="ChEBI" id="CHEBI:16240"/>
        <dbReference type="ChEBI" id="CHEBI:17775"/>
        <dbReference type="ChEBI" id="CHEBI:18072"/>
        <dbReference type="EC" id="1.7.3.3"/>
    </reaction>
</comment>
<dbReference type="GO" id="GO:0004846">
    <property type="term" value="F:urate oxidase activity"/>
    <property type="evidence" value="ECO:0007669"/>
    <property type="project" value="UniProtKB-EC"/>
</dbReference>
<evidence type="ECO:0000256" key="1">
    <source>
        <dbReference type="ARBA" id="ARBA00004831"/>
    </source>
</evidence>
<protein>
    <recommendedName>
        <fullName evidence="5 8">Uricase</fullName>
        <ecNumber evidence="5 8">1.7.3.3</ecNumber>
    </recommendedName>
    <alternativeName>
        <fullName evidence="5">Urate oxidase</fullName>
    </alternativeName>
</protein>
<dbReference type="Proteomes" id="UP000006637">
    <property type="component" value="Chromosome"/>
</dbReference>
<feature type="binding site" evidence="7">
    <location>
        <position position="67"/>
    </location>
    <ligand>
        <name>urate</name>
        <dbReference type="ChEBI" id="CHEBI:17775"/>
    </ligand>
</feature>
<gene>
    <name evidence="9" type="ordered locus">Rxyl_2843</name>
</gene>
<dbReference type="AlphaFoldDB" id="Q1AS73"/>